<dbReference type="InterPro" id="IPR001304">
    <property type="entry name" value="C-type_lectin-like"/>
</dbReference>
<dbReference type="EMBL" id="KZ376383">
    <property type="protein sequence ID" value="PIO56463.1"/>
    <property type="molecule type" value="Genomic_DNA"/>
</dbReference>
<dbReference type="SUPFAM" id="SSF56436">
    <property type="entry name" value="C-type lectin-like"/>
    <property type="match status" value="1"/>
</dbReference>
<protein>
    <submittedName>
        <fullName evidence="2">Lectin C-type domain protein</fullName>
    </submittedName>
</protein>
<proteinExistence type="predicted"/>
<dbReference type="AlphaFoldDB" id="A0A2G9TES5"/>
<dbReference type="PROSITE" id="PS50041">
    <property type="entry name" value="C_TYPE_LECTIN_2"/>
    <property type="match status" value="1"/>
</dbReference>
<dbReference type="SMART" id="SM00034">
    <property type="entry name" value="CLECT"/>
    <property type="match status" value="1"/>
</dbReference>
<dbReference type="Pfam" id="PF00059">
    <property type="entry name" value="Lectin_C"/>
    <property type="match status" value="1"/>
</dbReference>
<feature type="domain" description="C-type lectin" evidence="1">
    <location>
        <begin position="1"/>
        <end position="98"/>
    </location>
</feature>
<evidence type="ECO:0000259" key="1">
    <source>
        <dbReference type="PROSITE" id="PS50041"/>
    </source>
</evidence>
<sequence length="143" mass="16522">VFVQRATWDEAEAICIKNNAHLASIESEEENNFIYEITKAKIDFKHDEVLWIGARQKNFPSSREWSWADGKPFKYTNWDNGEPNKGPNGQDLEHCIEVICIDCSDMFMKIGIVLMALIINQERIVRRSDDVHFSLAEKFGRAS</sequence>
<dbReference type="CDD" id="cd00037">
    <property type="entry name" value="CLECT"/>
    <property type="match status" value="1"/>
</dbReference>
<name>A0A2G9TES5_TELCI</name>
<keyword evidence="3" id="KW-1185">Reference proteome</keyword>
<evidence type="ECO:0000313" key="2">
    <source>
        <dbReference type="EMBL" id="PIO56463.1"/>
    </source>
</evidence>
<organism evidence="2 3">
    <name type="scientific">Teladorsagia circumcincta</name>
    <name type="common">Brown stomach worm</name>
    <name type="synonym">Ostertagia circumcincta</name>
    <dbReference type="NCBI Taxonomy" id="45464"/>
    <lineage>
        <taxon>Eukaryota</taxon>
        <taxon>Metazoa</taxon>
        <taxon>Ecdysozoa</taxon>
        <taxon>Nematoda</taxon>
        <taxon>Chromadorea</taxon>
        <taxon>Rhabditida</taxon>
        <taxon>Rhabditina</taxon>
        <taxon>Rhabditomorpha</taxon>
        <taxon>Strongyloidea</taxon>
        <taxon>Trichostrongylidae</taxon>
        <taxon>Teladorsagia</taxon>
    </lineage>
</organism>
<dbReference type="Gene3D" id="3.10.100.10">
    <property type="entry name" value="Mannose-Binding Protein A, subunit A"/>
    <property type="match status" value="1"/>
</dbReference>
<gene>
    <name evidence="2" type="ORF">TELCIR_22137</name>
</gene>
<dbReference type="PANTHER" id="PTHR22803">
    <property type="entry name" value="MANNOSE, PHOSPHOLIPASE, LECTIN RECEPTOR RELATED"/>
    <property type="match status" value="1"/>
</dbReference>
<dbReference type="Proteomes" id="UP000230423">
    <property type="component" value="Unassembled WGS sequence"/>
</dbReference>
<accession>A0A2G9TES5</accession>
<feature type="non-terminal residue" evidence="2">
    <location>
        <position position="1"/>
    </location>
</feature>
<dbReference type="InterPro" id="IPR016187">
    <property type="entry name" value="CTDL_fold"/>
</dbReference>
<reference evidence="2 3" key="1">
    <citation type="submission" date="2015-09" db="EMBL/GenBank/DDBJ databases">
        <title>Draft genome of the parasitic nematode Teladorsagia circumcincta isolate WARC Sus (inbred).</title>
        <authorList>
            <person name="Mitreva M."/>
        </authorList>
    </citation>
    <scope>NUCLEOTIDE SEQUENCE [LARGE SCALE GENOMIC DNA]</scope>
    <source>
        <strain evidence="2 3">S</strain>
    </source>
</reference>
<evidence type="ECO:0000313" key="3">
    <source>
        <dbReference type="Proteomes" id="UP000230423"/>
    </source>
</evidence>
<dbReference type="InterPro" id="IPR016186">
    <property type="entry name" value="C-type_lectin-like/link_sf"/>
</dbReference>
<dbReference type="OrthoDB" id="5860166at2759"/>
<dbReference type="InterPro" id="IPR050111">
    <property type="entry name" value="C-type_lectin/snaclec_domain"/>
</dbReference>